<dbReference type="PANTHER" id="PTHR42659">
    <property type="entry name" value="XANTHINE DEHYDROGENASE SUBUNIT C-RELATED"/>
    <property type="match status" value="1"/>
</dbReference>
<sequence>MPAHIQAYQRVSTPEQALTLLNQEVGQAAPLIPQPRMPDEVFPPTPTVVDLQALPWVYISREPTTLRLGANTPLQTLVDNAAVAAVADGVLKQSAELAAPRTLRNLATLAGAIEGAADGPPELLLSLLALNATATVQSVEGAKQLPLRTYRPTPGTLLVEVAVDLASAPRGALARVARTPLDRAIVAAVAVVDAQRACAAVAGAAPQPIVAETALTDASSKVAVDALVDAVVAQAAPVEDYRGSAEYRRVMAGVLTRRALESAMQQRGNV</sequence>
<proteinExistence type="predicted"/>
<keyword evidence="3" id="KW-0560">Oxidoreductase</keyword>
<accession>A0A7C1FK19</accession>
<dbReference type="InterPro" id="IPR016169">
    <property type="entry name" value="FAD-bd_PCMH_sub2"/>
</dbReference>
<evidence type="ECO:0000313" key="5">
    <source>
        <dbReference type="EMBL" id="HDX33756.1"/>
    </source>
</evidence>
<dbReference type="InterPro" id="IPR036683">
    <property type="entry name" value="CO_DH_flav_C_dom_sf"/>
</dbReference>
<evidence type="ECO:0000256" key="3">
    <source>
        <dbReference type="ARBA" id="ARBA00023002"/>
    </source>
</evidence>
<dbReference type="InterPro" id="IPR002346">
    <property type="entry name" value="Mopterin_DH_FAD-bd"/>
</dbReference>
<dbReference type="Pfam" id="PF00941">
    <property type="entry name" value="FAD_binding_5"/>
    <property type="match status" value="1"/>
</dbReference>
<keyword evidence="1" id="KW-0285">Flavoprotein</keyword>
<comment type="caution">
    <text evidence="5">The sequence shown here is derived from an EMBL/GenBank/DDBJ whole genome shotgun (WGS) entry which is preliminary data.</text>
</comment>
<keyword evidence="2" id="KW-0274">FAD</keyword>
<dbReference type="InterPro" id="IPR016166">
    <property type="entry name" value="FAD-bd_PCMH"/>
</dbReference>
<gene>
    <name evidence="5" type="ORF">ENQ20_20085</name>
</gene>
<dbReference type="EMBL" id="DSMG01000199">
    <property type="protein sequence ID" value="HDX33756.1"/>
    <property type="molecule type" value="Genomic_DNA"/>
</dbReference>
<organism evidence="5">
    <name type="scientific">Caldilinea aerophila</name>
    <dbReference type="NCBI Taxonomy" id="133453"/>
    <lineage>
        <taxon>Bacteria</taxon>
        <taxon>Bacillati</taxon>
        <taxon>Chloroflexota</taxon>
        <taxon>Caldilineae</taxon>
        <taxon>Caldilineales</taxon>
        <taxon>Caldilineaceae</taxon>
        <taxon>Caldilinea</taxon>
    </lineage>
</organism>
<dbReference type="AlphaFoldDB" id="A0A7C1FK19"/>
<dbReference type="PANTHER" id="PTHR42659:SF2">
    <property type="entry name" value="XANTHINE DEHYDROGENASE SUBUNIT C-RELATED"/>
    <property type="match status" value="1"/>
</dbReference>
<dbReference type="InterPro" id="IPR051312">
    <property type="entry name" value="Diverse_Substr_Oxidored"/>
</dbReference>
<reference evidence="5" key="1">
    <citation type="journal article" date="2020" name="mSystems">
        <title>Genome- and Community-Level Interaction Insights into Carbon Utilization and Element Cycling Functions of Hydrothermarchaeota in Hydrothermal Sediment.</title>
        <authorList>
            <person name="Zhou Z."/>
            <person name="Liu Y."/>
            <person name="Xu W."/>
            <person name="Pan J."/>
            <person name="Luo Z.H."/>
            <person name="Li M."/>
        </authorList>
    </citation>
    <scope>NUCLEOTIDE SEQUENCE [LARGE SCALE GENOMIC DNA]</scope>
    <source>
        <strain evidence="5">SpSt-289</strain>
    </source>
</reference>
<dbReference type="GO" id="GO:0071949">
    <property type="term" value="F:FAD binding"/>
    <property type="evidence" value="ECO:0007669"/>
    <property type="project" value="InterPro"/>
</dbReference>
<dbReference type="InterPro" id="IPR036318">
    <property type="entry name" value="FAD-bd_PCMH-like_sf"/>
</dbReference>
<dbReference type="InterPro" id="IPR005107">
    <property type="entry name" value="CO_DH_flav_C"/>
</dbReference>
<evidence type="ECO:0000259" key="4">
    <source>
        <dbReference type="PROSITE" id="PS51387"/>
    </source>
</evidence>
<dbReference type="Pfam" id="PF03450">
    <property type="entry name" value="CO_deh_flav_C"/>
    <property type="match status" value="1"/>
</dbReference>
<dbReference type="GO" id="GO:0016491">
    <property type="term" value="F:oxidoreductase activity"/>
    <property type="evidence" value="ECO:0007669"/>
    <property type="project" value="UniProtKB-KW"/>
</dbReference>
<dbReference type="Gene3D" id="3.30.390.50">
    <property type="entry name" value="CO dehydrogenase flavoprotein, C-terminal domain"/>
    <property type="match status" value="1"/>
</dbReference>
<evidence type="ECO:0000256" key="2">
    <source>
        <dbReference type="ARBA" id="ARBA00022827"/>
    </source>
</evidence>
<dbReference type="PROSITE" id="PS51387">
    <property type="entry name" value="FAD_PCMH"/>
    <property type="match status" value="1"/>
</dbReference>
<dbReference type="Gene3D" id="3.30.465.10">
    <property type="match status" value="1"/>
</dbReference>
<name>A0A7C1FK19_9CHLR</name>
<dbReference type="SUPFAM" id="SSF56176">
    <property type="entry name" value="FAD-binding/transporter-associated domain-like"/>
    <property type="match status" value="1"/>
</dbReference>
<feature type="domain" description="FAD-binding PCMH-type" evidence="4">
    <location>
        <begin position="1"/>
        <end position="170"/>
    </location>
</feature>
<dbReference type="SMART" id="SM01092">
    <property type="entry name" value="CO_deh_flav_C"/>
    <property type="match status" value="1"/>
</dbReference>
<dbReference type="SUPFAM" id="SSF55447">
    <property type="entry name" value="CO dehydrogenase flavoprotein C-terminal domain-like"/>
    <property type="match status" value="1"/>
</dbReference>
<evidence type="ECO:0000256" key="1">
    <source>
        <dbReference type="ARBA" id="ARBA00022630"/>
    </source>
</evidence>
<protein>
    <recommendedName>
        <fullName evidence="4">FAD-binding PCMH-type domain-containing protein</fullName>
    </recommendedName>
</protein>